<keyword evidence="1" id="KW-0472">Membrane</keyword>
<evidence type="ECO:0000313" key="3">
    <source>
        <dbReference type="Proteomes" id="UP000295611"/>
    </source>
</evidence>
<dbReference type="OrthoDB" id="9181360at2"/>
<dbReference type="AlphaFoldDB" id="A0A4R7B784"/>
<feature type="transmembrane region" description="Helical" evidence="1">
    <location>
        <begin position="34"/>
        <end position="52"/>
    </location>
</feature>
<evidence type="ECO:0000256" key="1">
    <source>
        <dbReference type="SAM" id="Phobius"/>
    </source>
</evidence>
<keyword evidence="1" id="KW-1133">Transmembrane helix</keyword>
<sequence>MRQGCHWLAAASLIGLIFLSLAWELWLAPLRPGGSMLVFKAVLLLCPLFGILRGRRYTFQWSSMFILLFLTEGVMRGWADRGLSQRLAWAEILLSLLFFGAVIGYIRSLRTA</sequence>
<keyword evidence="3" id="KW-1185">Reference proteome</keyword>
<accession>A0A4R7B784</accession>
<feature type="transmembrane region" description="Helical" evidence="1">
    <location>
        <begin position="59"/>
        <end position="75"/>
    </location>
</feature>
<gene>
    <name evidence="2" type="ORF">DFP86_104112</name>
</gene>
<name>A0A4R7B784_9NEIS</name>
<feature type="transmembrane region" description="Helical" evidence="1">
    <location>
        <begin position="87"/>
        <end position="106"/>
    </location>
</feature>
<dbReference type="Proteomes" id="UP000295611">
    <property type="component" value="Unassembled WGS sequence"/>
</dbReference>
<reference evidence="2 3" key="1">
    <citation type="submission" date="2019-03" db="EMBL/GenBank/DDBJ databases">
        <title>Genomic Encyclopedia of Type Strains, Phase III (KMG-III): the genomes of soil and plant-associated and newly described type strains.</title>
        <authorList>
            <person name="Whitman W."/>
        </authorList>
    </citation>
    <scope>NUCLEOTIDE SEQUENCE [LARGE SCALE GENOMIC DNA]</scope>
    <source>
        <strain evidence="2 3">CECT 8976</strain>
    </source>
</reference>
<organism evidence="2 3">
    <name type="scientific">Paludibacterium purpuratum</name>
    <dbReference type="NCBI Taxonomy" id="1144873"/>
    <lineage>
        <taxon>Bacteria</taxon>
        <taxon>Pseudomonadati</taxon>
        <taxon>Pseudomonadota</taxon>
        <taxon>Betaproteobacteria</taxon>
        <taxon>Neisseriales</taxon>
        <taxon>Chromobacteriaceae</taxon>
        <taxon>Paludibacterium</taxon>
    </lineage>
</organism>
<feature type="transmembrane region" description="Helical" evidence="1">
    <location>
        <begin position="7"/>
        <end position="28"/>
    </location>
</feature>
<dbReference type="InterPro" id="IPR018643">
    <property type="entry name" value="DUF2069_membrane"/>
</dbReference>
<proteinExistence type="predicted"/>
<evidence type="ECO:0000313" key="2">
    <source>
        <dbReference type="EMBL" id="TDR80614.1"/>
    </source>
</evidence>
<dbReference type="RefSeq" id="WP_133679143.1">
    <property type="nucleotide sequence ID" value="NZ_SNZP01000004.1"/>
</dbReference>
<dbReference type="EMBL" id="SNZP01000004">
    <property type="protein sequence ID" value="TDR80614.1"/>
    <property type="molecule type" value="Genomic_DNA"/>
</dbReference>
<protein>
    <submittedName>
        <fullName evidence="2">Putative membrane protein</fullName>
    </submittedName>
</protein>
<comment type="caution">
    <text evidence="2">The sequence shown here is derived from an EMBL/GenBank/DDBJ whole genome shotgun (WGS) entry which is preliminary data.</text>
</comment>
<dbReference type="Pfam" id="PF09842">
    <property type="entry name" value="DUF2069"/>
    <property type="match status" value="1"/>
</dbReference>
<keyword evidence="1" id="KW-0812">Transmembrane</keyword>